<evidence type="ECO:0000259" key="8">
    <source>
        <dbReference type="PROSITE" id="PS50109"/>
    </source>
</evidence>
<evidence type="ECO:0000259" key="9">
    <source>
        <dbReference type="PROSITE" id="PS50110"/>
    </source>
</evidence>
<dbReference type="InterPro" id="IPR003594">
    <property type="entry name" value="HATPase_dom"/>
</dbReference>
<name>A0ABP7SHI0_9BURK</name>
<evidence type="ECO:0000256" key="7">
    <source>
        <dbReference type="SAM" id="Coils"/>
    </source>
</evidence>
<dbReference type="SUPFAM" id="SSF52172">
    <property type="entry name" value="CheY-like"/>
    <property type="match status" value="1"/>
</dbReference>
<feature type="modified residue" description="4-aspartylphosphate" evidence="6">
    <location>
        <position position="897"/>
    </location>
</feature>
<dbReference type="Pfam" id="PF00512">
    <property type="entry name" value="HisKA"/>
    <property type="match status" value="1"/>
</dbReference>
<evidence type="ECO:0000313" key="11">
    <source>
        <dbReference type="Proteomes" id="UP001501353"/>
    </source>
</evidence>
<dbReference type="InterPro" id="IPR036890">
    <property type="entry name" value="HATPase_C_sf"/>
</dbReference>
<accession>A0ABP7SHI0</accession>
<dbReference type="CDD" id="cd00075">
    <property type="entry name" value="HATPase"/>
    <property type="match status" value="1"/>
</dbReference>
<proteinExistence type="predicted"/>
<organism evidence="10 11">
    <name type="scientific">Actimicrobium antarcticum</name>
    <dbReference type="NCBI Taxonomy" id="1051899"/>
    <lineage>
        <taxon>Bacteria</taxon>
        <taxon>Pseudomonadati</taxon>
        <taxon>Pseudomonadota</taxon>
        <taxon>Betaproteobacteria</taxon>
        <taxon>Burkholderiales</taxon>
        <taxon>Oxalobacteraceae</taxon>
        <taxon>Actimicrobium</taxon>
    </lineage>
</organism>
<dbReference type="Pfam" id="PF01590">
    <property type="entry name" value="GAF"/>
    <property type="match status" value="1"/>
</dbReference>
<comment type="catalytic activity">
    <reaction evidence="1">
        <text>ATP + protein L-histidine = ADP + protein N-phospho-L-histidine.</text>
        <dbReference type="EC" id="2.7.13.3"/>
    </reaction>
</comment>
<dbReference type="InterPro" id="IPR036097">
    <property type="entry name" value="HisK_dim/P_sf"/>
</dbReference>
<dbReference type="RefSeq" id="WP_344761278.1">
    <property type="nucleotide sequence ID" value="NZ_BAAAZE010000001.1"/>
</dbReference>
<dbReference type="CDD" id="cd00130">
    <property type="entry name" value="PAS"/>
    <property type="match status" value="2"/>
</dbReference>
<feature type="domain" description="Histidine kinase" evidence="8">
    <location>
        <begin position="608"/>
        <end position="826"/>
    </location>
</feature>
<dbReference type="InterPro" id="IPR035965">
    <property type="entry name" value="PAS-like_dom_sf"/>
</dbReference>
<keyword evidence="7" id="KW-0175">Coiled coil</keyword>
<evidence type="ECO:0000256" key="5">
    <source>
        <dbReference type="ARBA" id="ARBA00022777"/>
    </source>
</evidence>
<dbReference type="NCBIfam" id="TIGR00229">
    <property type="entry name" value="sensory_box"/>
    <property type="match status" value="1"/>
</dbReference>
<dbReference type="SUPFAM" id="SSF55874">
    <property type="entry name" value="ATPase domain of HSP90 chaperone/DNA topoisomerase II/histidine kinase"/>
    <property type="match status" value="1"/>
</dbReference>
<dbReference type="PROSITE" id="PS50110">
    <property type="entry name" value="RESPONSE_REGULATORY"/>
    <property type="match status" value="1"/>
</dbReference>
<dbReference type="PROSITE" id="PS50109">
    <property type="entry name" value="HIS_KIN"/>
    <property type="match status" value="1"/>
</dbReference>
<dbReference type="InterPro" id="IPR004358">
    <property type="entry name" value="Sig_transdc_His_kin-like_C"/>
</dbReference>
<dbReference type="PANTHER" id="PTHR43547:SF2">
    <property type="entry name" value="HYBRID SIGNAL TRANSDUCTION HISTIDINE KINASE C"/>
    <property type="match status" value="1"/>
</dbReference>
<keyword evidence="5" id="KW-0418">Kinase</keyword>
<protein>
    <recommendedName>
        <fullName evidence="2">histidine kinase</fullName>
        <ecNumber evidence="2">2.7.13.3</ecNumber>
    </recommendedName>
</protein>
<dbReference type="InterPro" id="IPR013656">
    <property type="entry name" value="PAS_4"/>
</dbReference>
<dbReference type="Gene3D" id="1.10.287.130">
    <property type="match status" value="1"/>
</dbReference>
<dbReference type="SMART" id="SM00065">
    <property type="entry name" value="GAF"/>
    <property type="match status" value="1"/>
</dbReference>
<dbReference type="PANTHER" id="PTHR43547">
    <property type="entry name" value="TWO-COMPONENT HISTIDINE KINASE"/>
    <property type="match status" value="1"/>
</dbReference>
<dbReference type="InterPro" id="IPR011006">
    <property type="entry name" value="CheY-like_superfamily"/>
</dbReference>
<dbReference type="CDD" id="cd00082">
    <property type="entry name" value="HisKA"/>
    <property type="match status" value="1"/>
</dbReference>
<dbReference type="EMBL" id="BAAAZE010000001">
    <property type="protein sequence ID" value="GAA4011846.1"/>
    <property type="molecule type" value="Genomic_DNA"/>
</dbReference>
<dbReference type="Pfam" id="PF00072">
    <property type="entry name" value="Response_reg"/>
    <property type="match status" value="1"/>
</dbReference>
<feature type="coiled-coil region" evidence="7">
    <location>
        <begin position="285"/>
        <end position="312"/>
    </location>
</feature>
<dbReference type="Pfam" id="PF02518">
    <property type="entry name" value="HATPase_c"/>
    <property type="match status" value="1"/>
</dbReference>
<evidence type="ECO:0000256" key="2">
    <source>
        <dbReference type="ARBA" id="ARBA00012438"/>
    </source>
</evidence>
<evidence type="ECO:0000313" key="10">
    <source>
        <dbReference type="EMBL" id="GAA4011846.1"/>
    </source>
</evidence>
<dbReference type="InterPro" id="IPR029016">
    <property type="entry name" value="GAF-like_dom_sf"/>
</dbReference>
<gene>
    <name evidence="10" type="ORF">GCM10022212_01490</name>
</gene>
<dbReference type="SUPFAM" id="SSF55785">
    <property type="entry name" value="PYP-like sensor domain (PAS domain)"/>
    <property type="match status" value="3"/>
</dbReference>
<dbReference type="SMART" id="SM00387">
    <property type="entry name" value="HATPase_c"/>
    <property type="match status" value="1"/>
</dbReference>
<dbReference type="InterPro" id="IPR003018">
    <property type="entry name" value="GAF"/>
</dbReference>
<dbReference type="Proteomes" id="UP001501353">
    <property type="component" value="Unassembled WGS sequence"/>
</dbReference>
<dbReference type="Gene3D" id="3.40.50.2300">
    <property type="match status" value="1"/>
</dbReference>
<dbReference type="Gene3D" id="3.30.450.20">
    <property type="entry name" value="PAS domain"/>
    <property type="match status" value="3"/>
</dbReference>
<keyword evidence="4" id="KW-0808">Transferase</keyword>
<dbReference type="Pfam" id="PF08448">
    <property type="entry name" value="PAS_4"/>
    <property type="match status" value="2"/>
</dbReference>
<keyword evidence="11" id="KW-1185">Reference proteome</keyword>
<comment type="caution">
    <text evidence="10">The sequence shown here is derived from an EMBL/GenBank/DDBJ whole genome shotgun (WGS) entry which is preliminary data.</text>
</comment>
<reference evidence="11" key="1">
    <citation type="journal article" date="2019" name="Int. J. Syst. Evol. Microbiol.">
        <title>The Global Catalogue of Microorganisms (GCM) 10K type strain sequencing project: providing services to taxonomists for standard genome sequencing and annotation.</title>
        <authorList>
            <consortium name="The Broad Institute Genomics Platform"/>
            <consortium name="The Broad Institute Genome Sequencing Center for Infectious Disease"/>
            <person name="Wu L."/>
            <person name="Ma J."/>
        </authorList>
    </citation>
    <scope>NUCLEOTIDE SEQUENCE [LARGE SCALE GENOMIC DNA]</scope>
    <source>
        <strain evidence="11">JCM 16673</strain>
    </source>
</reference>
<dbReference type="Gene3D" id="3.30.450.40">
    <property type="match status" value="1"/>
</dbReference>
<dbReference type="EC" id="2.7.13.3" evidence="2"/>
<dbReference type="SMART" id="SM00448">
    <property type="entry name" value="REC"/>
    <property type="match status" value="1"/>
</dbReference>
<dbReference type="SMART" id="SM00091">
    <property type="entry name" value="PAS"/>
    <property type="match status" value="2"/>
</dbReference>
<evidence type="ECO:0000256" key="6">
    <source>
        <dbReference type="PROSITE-ProRule" id="PRU00169"/>
    </source>
</evidence>
<dbReference type="SUPFAM" id="SSF55781">
    <property type="entry name" value="GAF domain-like"/>
    <property type="match status" value="1"/>
</dbReference>
<evidence type="ECO:0000256" key="3">
    <source>
        <dbReference type="ARBA" id="ARBA00022553"/>
    </source>
</evidence>
<dbReference type="InterPro" id="IPR000014">
    <property type="entry name" value="PAS"/>
</dbReference>
<dbReference type="SUPFAM" id="SSF47384">
    <property type="entry name" value="Homodimeric domain of signal transducing histidine kinase"/>
    <property type="match status" value="1"/>
</dbReference>
<dbReference type="InterPro" id="IPR005467">
    <property type="entry name" value="His_kinase_dom"/>
</dbReference>
<sequence length="970" mass="106871">MANVIRHTQWESTSLGPIKDWTASLKTTVTTVLDAPLPTIVLWGRDLIQIYNDTYRQIVGDRHPTAMGQPTRDCWPEVWDFNGPIYSSIFASGKSVHLEDQEYILAQSGVHVPHYFTVTYSPVRDESGTVCGVLVAVIETTRRVLAERDKNALLKEMRFAAHQLQTMFDQAPSFMALLNGPTHIFEITNAAYTRLAGRQDLIGKTVAQAIPEAESQGFVALLDQAYSTGEPYLASAKPIAFHNTSDGTVDQRYLDFVYQPIRDTDGNVVAIFVEGNDVTTQHHERLELVRLNAALQNQVEQLEKAERRQNFQLALADCLQAGLDPSDVVSAACDLLGRHLDVSRVMFCEINEENGTFFVRYEWLRDGLSSVPGRDRSLADFGMDNVALLRSGQVFACDDTATDPRTAPHAAAYATFNAQASLSIPLVKAGKLTIVLNVHHVVPYHWTDEDIALTRDTAERVWSAAESARAQAELREERDKSQYIFSNMTEGFGMIDQNWQVVQMNAEGLRLGQRSAVEVIGKNHWDIWPEVRGTVVETVYKRVRETGKSETFERCVALSPDSAVWLEVRVHRSLGGELAIFYNNITDRKAVETTLQESSRQKDEFLAMLAHELRNPLAPISTAAELLVAAPLDQARMRQIGGVIKRQAAHMTSLISDLLDMSRVTQGLVTLDKISIDIKTVVIDAVEQIRPIFESREHQFDMHLPAEPIWVIADKDRMVQVLANVLSNAAKYTPDNGHIELDLAATEHHITLSVIDNGIGMSPALVARAFDLFAQAERTSDRNQGGLGIGLSLVKSLVELHGGSVSARSDGANAGSTFSVSLPRLHTDRASASSSDAIVPAENTTALRIMVVDDNVEAADMLAMFLEAAGHVVVVEYSSRKALEQVRRLAPDVCLLDLGLPEMDGNALALQLALLPSMQRSLLIAISGYGQTQDKEAAFAAGFDHHFTKPVDAPALMALLVEIAESKLDG</sequence>
<keyword evidence="3 6" id="KW-0597">Phosphoprotein</keyword>
<dbReference type="InterPro" id="IPR001789">
    <property type="entry name" value="Sig_transdc_resp-reg_receiver"/>
</dbReference>
<dbReference type="InterPro" id="IPR003661">
    <property type="entry name" value="HisK_dim/P_dom"/>
</dbReference>
<dbReference type="SMART" id="SM00388">
    <property type="entry name" value="HisKA"/>
    <property type="match status" value="1"/>
</dbReference>
<evidence type="ECO:0000256" key="1">
    <source>
        <dbReference type="ARBA" id="ARBA00000085"/>
    </source>
</evidence>
<feature type="domain" description="Response regulatory" evidence="9">
    <location>
        <begin position="848"/>
        <end position="964"/>
    </location>
</feature>
<dbReference type="Gene3D" id="3.30.565.10">
    <property type="entry name" value="Histidine kinase-like ATPase, C-terminal domain"/>
    <property type="match status" value="1"/>
</dbReference>
<evidence type="ECO:0000256" key="4">
    <source>
        <dbReference type="ARBA" id="ARBA00022679"/>
    </source>
</evidence>
<dbReference type="PRINTS" id="PR00344">
    <property type="entry name" value="BCTRLSENSOR"/>
</dbReference>